<evidence type="ECO:0000256" key="1">
    <source>
        <dbReference type="ARBA" id="ARBA00009437"/>
    </source>
</evidence>
<keyword evidence="9" id="KW-1185">Reference proteome</keyword>
<dbReference type="EMBL" id="BAHB01000060">
    <property type="protein sequence ID" value="GAB85447.1"/>
    <property type="molecule type" value="Genomic_DNA"/>
</dbReference>
<proteinExistence type="inferred from homology"/>
<reference evidence="8 9" key="1">
    <citation type="submission" date="2012-08" db="EMBL/GenBank/DDBJ databases">
        <title>Whole genome shotgun sequence of Gordonia rubripertincta NBRC 101908.</title>
        <authorList>
            <person name="Takarada H."/>
            <person name="Hosoyama A."/>
            <person name="Tsuchikane K."/>
            <person name="Katsumata H."/>
            <person name="Baba S."/>
            <person name="Ohji S."/>
            <person name="Yamazaki S."/>
            <person name="Fujita N."/>
        </authorList>
    </citation>
    <scope>NUCLEOTIDE SEQUENCE [LARGE SCALE GENOMIC DNA]</scope>
    <source>
        <strain evidence="8 9">NBRC 101908</strain>
    </source>
</reference>
<keyword evidence="5" id="KW-0804">Transcription</keyword>
<dbReference type="SUPFAM" id="SSF46785">
    <property type="entry name" value="Winged helix' DNA-binding domain"/>
    <property type="match status" value="1"/>
</dbReference>
<dbReference type="CDD" id="cd08423">
    <property type="entry name" value="PBP2_LTTR_like_6"/>
    <property type="match status" value="1"/>
</dbReference>
<comment type="similarity">
    <text evidence="1">Belongs to the LysR transcriptional regulatory family.</text>
</comment>
<feature type="domain" description="HTH lysR-type" evidence="7">
    <location>
        <begin position="8"/>
        <end position="65"/>
    </location>
</feature>
<dbReference type="Pfam" id="PF03466">
    <property type="entry name" value="LysR_substrate"/>
    <property type="match status" value="1"/>
</dbReference>
<evidence type="ECO:0000256" key="4">
    <source>
        <dbReference type="ARBA" id="ARBA00023159"/>
    </source>
</evidence>
<dbReference type="PANTHER" id="PTHR30346:SF29">
    <property type="entry name" value="LYSR SUBSTRATE-BINDING"/>
    <property type="match status" value="1"/>
</dbReference>
<dbReference type="InterPro" id="IPR036390">
    <property type="entry name" value="WH_DNA-bd_sf"/>
</dbReference>
<name>A0ABQ0HT36_GORRU</name>
<evidence type="ECO:0000259" key="7">
    <source>
        <dbReference type="PROSITE" id="PS50931"/>
    </source>
</evidence>
<sequence length="327" mass="34338">MLYGFGVFDVRKLAVFTEVVRCGSMSSAAATTRYTTSAISQQITALERELGHQLLVRTSSGVHPTPAGARLVDHAAVILAAIDAAERDLHKAAAPESGVIRIASFSSAASEILPRTVARLREAFPRTEVRLVAADPDDGTALLREGEVEVCVITEVPGGRSEHQDLCTTPLSDDEFFVVLPPGHRLAGVREVPLAALAAEQWVVSSATGTCPDARVFLDSCRRAGFTPSVSFRAEDYSTVQGLVAAGLGVSLVPSLALRSARDDVVIRPVVCPPPVRRIALATNTPPAPGGPVAALLSVARAVGAQRSTDRSPRPAYTVPARPVSVA</sequence>
<dbReference type="PROSITE" id="PS50931">
    <property type="entry name" value="HTH_LYSR"/>
    <property type="match status" value="1"/>
</dbReference>
<dbReference type="PANTHER" id="PTHR30346">
    <property type="entry name" value="TRANSCRIPTIONAL DUAL REGULATOR HCAR-RELATED"/>
    <property type="match status" value="1"/>
</dbReference>
<accession>A0ABQ0HT36</accession>
<feature type="region of interest" description="Disordered" evidence="6">
    <location>
        <begin position="305"/>
        <end position="327"/>
    </location>
</feature>
<evidence type="ECO:0000256" key="3">
    <source>
        <dbReference type="ARBA" id="ARBA00023125"/>
    </source>
</evidence>
<evidence type="ECO:0000256" key="6">
    <source>
        <dbReference type="SAM" id="MobiDB-lite"/>
    </source>
</evidence>
<comment type="caution">
    <text evidence="8">The sequence shown here is derived from an EMBL/GenBank/DDBJ whole genome shotgun (WGS) entry which is preliminary data.</text>
</comment>
<dbReference type="Gene3D" id="1.10.10.10">
    <property type="entry name" value="Winged helix-like DNA-binding domain superfamily/Winged helix DNA-binding domain"/>
    <property type="match status" value="1"/>
</dbReference>
<dbReference type="Gene3D" id="3.40.190.10">
    <property type="entry name" value="Periplasmic binding protein-like II"/>
    <property type="match status" value="2"/>
</dbReference>
<dbReference type="InterPro" id="IPR000847">
    <property type="entry name" value="LysR_HTH_N"/>
</dbReference>
<evidence type="ECO:0000256" key="5">
    <source>
        <dbReference type="ARBA" id="ARBA00023163"/>
    </source>
</evidence>
<evidence type="ECO:0000313" key="8">
    <source>
        <dbReference type="EMBL" id="GAB85447.1"/>
    </source>
</evidence>
<dbReference type="InterPro" id="IPR005119">
    <property type="entry name" value="LysR_subst-bd"/>
</dbReference>
<keyword evidence="3" id="KW-0238">DNA-binding</keyword>
<gene>
    <name evidence="8" type="ORF">GORBP_060_00380</name>
</gene>
<organism evidence="8 9">
    <name type="scientific">Gordonia rubripertincta NBRC 101908</name>
    <dbReference type="NCBI Taxonomy" id="1077975"/>
    <lineage>
        <taxon>Bacteria</taxon>
        <taxon>Bacillati</taxon>
        <taxon>Actinomycetota</taxon>
        <taxon>Actinomycetes</taxon>
        <taxon>Mycobacteriales</taxon>
        <taxon>Gordoniaceae</taxon>
        <taxon>Gordonia</taxon>
    </lineage>
</organism>
<dbReference type="Proteomes" id="UP000010744">
    <property type="component" value="Unassembled WGS sequence"/>
</dbReference>
<protein>
    <submittedName>
        <fullName evidence="8">LysR family transcriptional regulator</fullName>
    </submittedName>
</protein>
<dbReference type="InterPro" id="IPR036388">
    <property type="entry name" value="WH-like_DNA-bd_sf"/>
</dbReference>
<evidence type="ECO:0000256" key="2">
    <source>
        <dbReference type="ARBA" id="ARBA00023015"/>
    </source>
</evidence>
<evidence type="ECO:0000313" key="9">
    <source>
        <dbReference type="Proteomes" id="UP000010744"/>
    </source>
</evidence>
<keyword evidence="2" id="KW-0805">Transcription regulation</keyword>
<dbReference type="Pfam" id="PF00126">
    <property type="entry name" value="HTH_1"/>
    <property type="match status" value="1"/>
</dbReference>
<dbReference type="SUPFAM" id="SSF53850">
    <property type="entry name" value="Periplasmic binding protein-like II"/>
    <property type="match status" value="1"/>
</dbReference>
<keyword evidence="4" id="KW-0010">Activator</keyword>